<reference evidence="1 2" key="1">
    <citation type="submission" date="2021-06" db="EMBL/GenBank/DDBJ databases">
        <title>Caerostris extrusa draft genome.</title>
        <authorList>
            <person name="Kono N."/>
            <person name="Arakawa K."/>
        </authorList>
    </citation>
    <scope>NUCLEOTIDE SEQUENCE [LARGE SCALE GENOMIC DNA]</scope>
</reference>
<name>A0AAV4W5R6_CAEEX</name>
<comment type="caution">
    <text evidence="1">The sequence shown here is derived from an EMBL/GenBank/DDBJ whole genome shotgun (WGS) entry which is preliminary data.</text>
</comment>
<accession>A0AAV4W5R6</accession>
<dbReference type="EMBL" id="BPLR01015622">
    <property type="protein sequence ID" value="GIY77420.1"/>
    <property type="molecule type" value="Genomic_DNA"/>
</dbReference>
<dbReference type="AlphaFoldDB" id="A0AAV4W5R6"/>
<proteinExistence type="predicted"/>
<sequence length="83" mass="9886">MFFPVNIPYPFSECKSLPSIYRRQWWDTFTREGKKRETFILSCSLSYESEGWQSHMRGWVSVLERMTNGSFWCLRSLFVNGCG</sequence>
<organism evidence="1 2">
    <name type="scientific">Caerostris extrusa</name>
    <name type="common">Bark spider</name>
    <name type="synonym">Caerostris bankana</name>
    <dbReference type="NCBI Taxonomy" id="172846"/>
    <lineage>
        <taxon>Eukaryota</taxon>
        <taxon>Metazoa</taxon>
        <taxon>Ecdysozoa</taxon>
        <taxon>Arthropoda</taxon>
        <taxon>Chelicerata</taxon>
        <taxon>Arachnida</taxon>
        <taxon>Araneae</taxon>
        <taxon>Araneomorphae</taxon>
        <taxon>Entelegynae</taxon>
        <taxon>Araneoidea</taxon>
        <taxon>Araneidae</taxon>
        <taxon>Caerostris</taxon>
    </lineage>
</organism>
<gene>
    <name evidence="1" type="ORF">CEXT_377031</name>
</gene>
<protein>
    <submittedName>
        <fullName evidence="1">Uncharacterized protein</fullName>
    </submittedName>
</protein>
<keyword evidence="2" id="KW-1185">Reference proteome</keyword>
<evidence type="ECO:0000313" key="1">
    <source>
        <dbReference type="EMBL" id="GIY77420.1"/>
    </source>
</evidence>
<dbReference type="Proteomes" id="UP001054945">
    <property type="component" value="Unassembled WGS sequence"/>
</dbReference>
<evidence type="ECO:0000313" key="2">
    <source>
        <dbReference type="Proteomes" id="UP001054945"/>
    </source>
</evidence>